<feature type="non-terminal residue" evidence="3">
    <location>
        <position position="1163"/>
    </location>
</feature>
<accession>A0A7J6L8K4</accession>
<comment type="caution">
    <text evidence="3">The sequence shown here is derived from an EMBL/GenBank/DDBJ whole genome shotgun (WGS) entry which is preliminary data.</text>
</comment>
<dbReference type="Proteomes" id="UP000572268">
    <property type="component" value="Unassembled WGS sequence"/>
</dbReference>
<dbReference type="SUPFAM" id="SSF50630">
    <property type="entry name" value="Acid proteases"/>
    <property type="match status" value="1"/>
</dbReference>
<organism evidence="3 4">
    <name type="scientific">Perkinsus olseni</name>
    <name type="common">Perkinsus atlanticus</name>
    <dbReference type="NCBI Taxonomy" id="32597"/>
    <lineage>
        <taxon>Eukaryota</taxon>
        <taxon>Sar</taxon>
        <taxon>Alveolata</taxon>
        <taxon>Perkinsozoa</taxon>
        <taxon>Perkinsea</taxon>
        <taxon>Perkinsida</taxon>
        <taxon>Perkinsidae</taxon>
        <taxon>Perkinsus</taxon>
    </lineage>
</organism>
<evidence type="ECO:0000256" key="1">
    <source>
        <dbReference type="SAM" id="Coils"/>
    </source>
</evidence>
<dbReference type="InterPro" id="IPR021109">
    <property type="entry name" value="Peptidase_aspartic_dom_sf"/>
</dbReference>
<reference evidence="3 4" key="1">
    <citation type="submission" date="2020-04" db="EMBL/GenBank/DDBJ databases">
        <title>Perkinsus olseni comparative genomics.</title>
        <authorList>
            <person name="Bogema D.R."/>
        </authorList>
    </citation>
    <scope>NUCLEOTIDE SEQUENCE [LARGE SCALE GENOMIC DNA]</scope>
    <source>
        <strain evidence="3">ATCC PRA-31</strain>
    </source>
</reference>
<name>A0A7J6L8K4_PEROL</name>
<proteinExistence type="predicted"/>
<dbReference type="AlphaFoldDB" id="A0A7J6L8K4"/>
<feature type="domain" description="Peptidase A1" evidence="2">
    <location>
        <begin position="952"/>
        <end position="1147"/>
    </location>
</feature>
<protein>
    <recommendedName>
        <fullName evidence="2">Peptidase A1 domain-containing protein</fullName>
    </recommendedName>
</protein>
<dbReference type="Gene3D" id="2.40.70.10">
    <property type="entry name" value="Acid Proteases"/>
    <property type="match status" value="1"/>
</dbReference>
<sequence length="1163" mass="130459">RQRCDQSSVKEGAFVRAALRGWRGYVSHRRILWRNRIVVSARLRFRMKQEVVVEWYGYCQSATMRELRSKRKEFINKMATRRRHLMVSATFSAWVSAVYRGRMERLRANRAEACRRKSLLTRSMAALQCFFYNWRATVKDRAKIRARITELNHRLRLRRGIRALQRSADMARRRREALQSKLDAEKDRQAAWTDFNETGFGGMAGVQSETDSGGGRPSDFGDAGFGAGETIDLLRMGGGQRVLSVPREVDRVRLRRCFKGWLIHCGDLRRAARNGEECRAMRADILRLSAGERAMGDGCELPLGGVVDEGLEGHGTPTEEETGRPGGSMVVEEMDGEEEAAMEGSRMFIALKAAVEQSLVIRYNNSTALFHWADGVCRDVWQQWVSYVHHRHCVIALQHRADEFLRSALMRSYLRTYRDRVVSGKIGRGAVRRLLATIEVRLRRRYLSRWVACFNRQQYLRASVDAAAERRHRRLRHRCLLAWRGRGAVLSIEVGDVWYGNCDGELEEKATGEKSTLSDSQLLAMIVDLTRLVGRCDVGTNVYINTVPSPVVEANRASSPLTSPRWLPLVAHGTIRHEESMEMISRQEEEIIRLRKEVAMLRRREDHHRWSEDASVDGDDEEGGHSLSRYRVCWGGALYFAEKTAHGAPKTQLTAGRLVWVAARHAKGSYIADAQLRSFPSGVCGDDEGLSPSSKRIARSPLGSIMDGVCQVVDATGRTLLTTHPVIVYFLTMLVGAGGNAGSQSAVLVFFSPSLIQTIGFPFVLHLLLGHDLVEFRSVVREVGIALGMAALLGVASAVRTLVIPINDGEQVTWFSWGPSYPSYYNDLAVTPLMQAPLYSRAIERQQEPKGRHIFVKKPDGDRKFNLLLTDLGEFFDHVKPIVDTDSNRMFFVAKTEYEKVKPGGCKDLVYGCYSCRVKPCPPSVLTNFKLYDGREITVFPATASKGPWASLGISLKDYESERYPPFMDQLAKRGIDKSYALYVDTHKFTGEFIPGEEDPSKQDGPLRYVATWESGLGPPAIDRLSLLVGDDCVDEIKVNSAVFLATGSSFIHIPESQKQTVLKLLGGAGIRPVEIKEESGFFKVACEAIPYLQSITFYLKGLNGRKVPLKISPMALRGHLKDGQGVLALDFGKFWYLGLPALIGNYFSVNKTHIGFTKAVAL</sequence>
<evidence type="ECO:0000313" key="3">
    <source>
        <dbReference type="EMBL" id="KAF4655500.1"/>
    </source>
</evidence>
<evidence type="ECO:0000259" key="2">
    <source>
        <dbReference type="Pfam" id="PF00026"/>
    </source>
</evidence>
<dbReference type="Pfam" id="PF00026">
    <property type="entry name" value="Asp"/>
    <property type="match status" value="1"/>
</dbReference>
<feature type="coiled-coil region" evidence="1">
    <location>
        <begin position="161"/>
        <end position="188"/>
    </location>
</feature>
<evidence type="ECO:0000313" key="4">
    <source>
        <dbReference type="Proteomes" id="UP000572268"/>
    </source>
</evidence>
<dbReference type="EMBL" id="JABANN010000639">
    <property type="protein sequence ID" value="KAF4655500.1"/>
    <property type="molecule type" value="Genomic_DNA"/>
</dbReference>
<dbReference type="InterPro" id="IPR033121">
    <property type="entry name" value="PEPTIDASE_A1"/>
</dbReference>
<gene>
    <name evidence="3" type="ORF">FOL46_008220</name>
</gene>
<keyword evidence="1" id="KW-0175">Coiled coil</keyword>
<feature type="coiled-coil region" evidence="1">
    <location>
        <begin position="577"/>
        <end position="604"/>
    </location>
</feature>